<dbReference type="InterPro" id="IPR000872">
    <property type="entry name" value="Tafazzin"/>
</dbReference>
<evidence type="ECO:0000256" key="5">
    <source>
        <dbReference type="ARBA" id="ARBA00022792"/>
    </source>
</evidence>
<dbReference type="PRINTS" id="PR00979">
    <property type="entry name" value="TAFAZZIN"/>
</dbReference>
<dbReference type="GO" id="GO:0005743">
    <property type="term" value="C:mitochondrial inner membrane"/>
    <property type="evidence" value="ECO:0007669"/>
    <property type="project" value="UniProtKB-SubCell"/>
</dbReference>
<evidence type="ECO:0000256" key="1">
    <source>
        <dbReference type="ARBA" id="ARBA00004137"/>
    </source>
</evidence>
<evidence type="ECO:0000256" key="9">
    <source>
        <dbReference type="ARBA" id="ARBA00023315"/>
    </source>
</evidence>
<dbReference type="Pfam" id="PF01553">
    <property type="entry name" value="Acyltransferase"/>
    <property type="match status" value="1"/>
</dbReference>
<comment type="catalytic activity">
    <reaction evidence="12">
        <text>1,2-di-(9Z-octadecenoyl)-sn-glycero-3-phosphocholine + 1-hexadecanoyl-sn-glycero-3-phosphocholine = 1-hexadecanoyl-2-(9Z-octadecenoyl)-sn-glycero-3-phosphocholine + 1-(9Z-octadecenoyl)-sn-glycero-3-phosphocholine</text>
        <dbReference type="Rhea" id="RHEA:43816"/>
        <dbReference type="ChEBI" id="CHEBI:28610"/>
        <dbReference type="ChEBI" id="CHEBI:72998"/>
        <dbReference type="ChEBI" id="CHEBI:73001"/>
        <dbReference type="ChEBI" id="CHEBI:74669"/>
    </reaction>
    <physiologicalReaction direction="left-to-right" evidence="12">
        <dbReference type="Rhea" id="RHEA:43817"/>
    </physiologicalReaction>
    <physiologicalReaction direction="right-to-left" evidence="12">
        <dbReference type="Rhea" id="RHEA:43818"/>
    </physiologicalReaction>
</comment>
<evidence type="ECO:0000256" key="12">
    <source>
        <dbReference type="ARBA" id="ARBA00049543"/>
    </source>
</evidence>
<dbReference type="SMART" id="SM00563">
    <property type="entry name" value="PlsC"/>
    <property type="match status" value="1"/>
</dbReference>
<proteinExistence type="inferred from homology"/>
<comment type="subcellular location">
    <subcellularLocation>
        <location evidence="1">Mitochondrion inner membrane</location>
        <topology evidence="1">Peripheral membrane protein</topology>
        <orientation evidence="1">Intermembrane side</orientation>
    </subcellularLocation>
    <subcellularLocation>
        <location evidence="10">Mitochondrion outer membrane</location>
        <topology evidence="10">Peripheral membrane protein</topology>
        <orientation evidence="10">Intermembrane side</orientation>
    </subcellularLocation>
</comment>
<keyword evidence="9" id="KW-0012">Acyltransferase</keyword>
<keyword evidence="4" id="KW-1000">Mitochondrion outer membrane</keyword>
<comment type="catalytic activity">
    <reaction evidence="11">
        <text>1'-[1,2-diacyl-sn-glycero-3-phospho],3'-[1-acyl-sn-glycero-3-phospho]-glycerol + a 1,2-diacyl-sn-glycero-3-phosphocholine = a cardiolipin + a 1-acyl-sn-glycero-3-phosphocholine</text>
        <dbReference type="Rhea" id="RHEA:33731"/>
        <dbReference type="ChEBI" id="CHEBI:57643"/>
        <dbReference type="ChEBI" id="CHEBI:58168"/>
        <dbReference type="ChEBI" id="CHEBI:62237"/>
        <dbReference type="ChEBI" id="CHEBI:64743"/>
    </reaction>
    <physiologicalReaction direction="left-to-right" evidence="11">
        <dbReference type="Rhea" id="RHEA:33732"/>
    </physiologicalReaction>
    <physiologicalReaction direction="right-to-left" evidence="11">
        <dbReference type="Rhea" id="RHEA:33733"/>
    </physiologicalReaction>
</comment>
<keyword evidence="3" id="KW-0808">Transferase</keyword>
<dbReference type="InterPro" id="IPR002123">
    <property type="entry name" value="Plipid/glycerol_acylTrfase"/>
</dbReference>
<dbReference type="GO" id="GO:0035965">
    <property type="term" value="P:cardiolipin acyl-chain remodeling"/>
    <property type="evidence" value="ECO:0007669"/>
    <property type="project" value="TreeGrafter"/>
</dbReference>
<name>A0A158QW72_MESCO</name>
<evidence type="ECO:0000256" key="4">
    <source>
        <dbReference type="ARBA" id="ARBA00022787"/>
    </source>
</evidence>
<protein>
    <recommendedName>
        <fullName evidence="13">Tafazzin family protein</fullName>
    </recommendedName>
</protein>
<organism evidence="15">
    <name type="scientific">Mesocestoides corti</name>
    <name type="common">Flatworm</name>
    <dbReference type="NCBI Taxonomy" id="53468"/>
    <lineage>
        <taxon>Eukaryota</taxon>
        <taxon>Metazoa</taxon>
        <taxon>Spiralia</taxon>
        <taxon>Lophotrochozoa</taxon>
        <taxon>Platyhelminthes</taxon>
        <taxon>Cestoda</taxon>
        <taxon>Eucestoda</taxon>
        <taxon>Cyclophyllidea</taxon>
        <taxon>Mesocestoididae</taxon>
        <taxon>Mesocestoides</taxon>
    </lineage>
</organism>
<evidence type="ECO:0000256" key="11">
    <source>
        <dbReference type="ARBA" id="ARBA00047906"/>
    </source>
</evidence>
<comment type="similarity">
    <text evidence="2 13">Belongs to the taffazin family.</text>
</comment>
<keyword evidence="5" id="KW-0999">Mitochondrion inner membrane</keyword>
<evidence type="ECO:0000256" key="2">
    <source>
        <dbReference type="ARBA" id="ARBA00010524"/>
    </source>
</evidence>
<evidence type="ECO:0000256" key="10">
    <source>
        <dbReference type="ARBA" id="ARBA00024323"/>
    </source>
</evidence>
<keyword evidence="8" id="KW-0472">Membrane</keyword>
<dbReference type="PANTHER" id="PTHR12497">
    <property type="entry name" value="TAZ PROTEIN TAFAZZIN"/>
    <property type="match status" value="1"/>
</dbReference>
<dbReference type="PANTHER" id="PTHR12497:SF0">
    <property type="entry name" value="TAFAZZIN"/>
    <property type="match status" value="1"/>
</dbReference>
<keyword evidence="7" id="KW-0496">Mitochondrion</keyword>
<sequence length="262" mass="29473">LAAVSSLVKLTFMRHRFKILNKDVLLDIIENKPAYKPLITVSNHHSCLDDLLLFGMALPYKYLLDVDKLKWTLAAVDICFLNKISCLFFTSGKGVPVWRRVRDPVTGEVILPGLGVFQNSMDFCLELLNAGRWVHVFSQGRIILPHERAQESKVRLRWGIGRLLAEASVNPTVLPIWHCGFDDLNPCEPPYARNALNRLFGPPRCVTVSVGTPFEVGGILRRTNDTGGALYSRLTTVVQRALYRLKAVAEAEHAKHLTFVKQ</sequence>
<dbReference type="GO" id="GO:0005741">
    <property type="term" value="C:mitochondrial outer membrane"/>
    <property type="evidence" value="ECO:0007669"/>
    <property type="project" value="UniProtKB-SubCell"/>
</dbReference>
<dbReference type="SUPFAM" id="SSF69593">
    <property type="entry name" value="Glycerol-3-phosphate (1)-acyltransferase"/>
    <property type="match status" value="1"/>
</dbReference>
<dbReference type="GO" id="GO:0007007">
    <property type="term" value="P:inner mitochondrial membrane organization"/>
    <property type="evidence" value="ECO:0007669"/>
    <property type="project" value="TreeGrafter"/>
</dbReference>
<evidence type="ECO:0000256" key="13">
    <source>
        <dbReference type="RuleBase" id="RU365062"/>
    </source>
</evidence>
<feature type="domain" description="Phospholipid/glycerol acyltransferase" evidence="14">
    <location>
        <begin position="38"/>
        <end position="181"/>
    </location>
</feature>
<dbReference type="WBParaSite" id="MCOS_0000941401-mRNA-1">
    <property type="protein sequence ID" value="MCOS_0000941401-mRNA-1"/>
    <property type="gene ID" value="MCOS_0000941401"/>
</dbReference>
<keyword evidence="6" id="KW-0443">Lipid metabolism</keyword>
<evidence type="ECO:0000259" key="14">
    <source>
        <dbReference type="SMART" id="SM00563"/>
    </source>
</evidence>
<evidence type="ECO:0000256" key="8">
    <source>
        <dbReference type="ARBA" id="ARBA00023136"/>
    </source>
</evidence>
<accession>A0A158QW72</accession>
<dbReference type="GO" id="GO:0047184">
    <property type="term" value="F:1-acylglycerophosphocholine O-acyltransferase activity"/>
    <property type="evidence" value="ECO:0007669"/>
    <property type="project" value="TreeGrafter"/>
</dbReference>
<evidence type="ECO:0000313" key="15">
    <source>
        <dbReference type="WBParaSite" id="MCOS_0000941401-mRNA-1"/>
    </source>
</evidence>
<dbReference type="CDD" id="cd07989">
    <property type="entry name" value="LPLAT_AGPAT-like"/>
    <property type="match status" value="1"/>
</dbReference>
<reference evidence="15" key="1">
    <citation type="submission" date="2016-04" db="UniProtKB">
        <authorList>
            <consortium name="WormBaseParasite"/>
        </authorList>
    </citation>
    <scope>IDENTIFICATION</scope>
</reference>
<evidence type="ECO:0000256" key="6">
    <source>
        <dbReference type="ARBA" id="ARBA00023098"/>
    </source>
</evidence>
<evidence type="ECO:0000256" key="3">
    <source>
        <dbReference type="ARBA" id="ARBA00022679"/>
    </source>
</evidence>
<dbReference type="AlphaFoldDB" id="A0A158QW72"/>
<evidence type="ECO:0000256" key="7">
    <source>
        <dbReference type="ARBA" id="ARBA00023128"/>
    </source>
</evidence>